<protein>
    <submittedName>
        <fullName evidence="2">Uncharacterized protein</fullName>
    </submittedName>
</protein>
<dbReference type="EMBL" id="CP042190">
    <property type="protein sequence ID" value="QDS71544.1"/>
    <property type="molecule type" value="Genomic_DNA"/>
</dbReference>
<accession>A0A517L7D0</accession>
<dbReference type="Proteomes" id="UP000316270">
    <property type="component" value="Chromosome 6"/>
</dbReference>
<organism evidence="2 3">
    <name type="scientific">Venturia effusa</name>
    <dbReference type="NCBI Taxonomy" id="50376"/>
    <lineage>
        <taxon>Eukaryota</taxon>
        <taxon>Fungi</taxon>
        <taxon>Dikarya</taxon>
        <taxon>Ascomycota</taxon>
        <taxon>Pezizomycotina</taxon>
        <taxon>Dothideomycetes</taxon>
        <taxon>Pleosporomycetidae</taxon>
        <taxon>Venturiales</taxon>
        <taxon>Venturiaceae</taxon>
        <taxon>Venturia</taxon>
    </lineage>
</organism>
<sequence length="319" mass="35693">MDPVKIEQRRGHKKTKLPPPKNADLTAFQKAMVNNPYARALATHVRHCQITMAHLPSFFQIPFDFLPSPNPPHRTSIVPARLFSDVTPGVSYQKSGGSAYVQSRKSVLKYVTAKEKSGQLMAADPSSNGQRRKNLSKKPWRKDMDEVVLGLLQDAVVKSLKWGLKHLKAGLVVRCDGGASCVESIDGVACFIYQQTFGRHSDVEAQIDEHIHFAQSMIETVAKIEMAIRKHNNLNIDGNARQPPTMSLAACRPVVRYPVAPYKDRIIPVYSLMDLLGETKMEKLLKGTAFEDTRAFTIKEGNLTTNAQMALLRLHEYMN</sequence>
<proteinExistence type="predicted"/>
<name>A0A517L7D0_9PEZI</name>
<keyword evidence="3" id="KW-1185">Reference proteome</keyword>
<feature type="region of interest" description="Disordered" evidence="1">
    <location>
        <begin position="119"/>
        <end position="138"/>
    </location>
</feature>
<gene>
    <name evidence="2" type="ORF">FKW77_005425</name>
</gene>
<dbReference type="STRING" id="50376.A0A517L7D0"/>
<evidence type="ECO:0000313" key="3">
    <source>
        <dbReference type="Proteomes" id="UP000316270"/>
    </source>
</evidence>
<reference evidence="2 3" key="1">
    <citation type="submission" date="2019-07" db="EMBL/GenBank/DDBJ databases">
        <title>Finished genome of Venturia effusa.</title>
        <authorList>
            <person name="Young C.A."/>
            <person name="Cox M.P."/>
            <person name="Ganley A.R.D."/>
            <person name="David W.J."/>
        </authorList>
    </citation>
    <scope>NUCLEOTIDE SEQUENCE [LARGE SCALE GENOMIC DNA]</scope>
    <source>
        <strain evidence="3">albino</strain>
    </source>
</reference>
<evidence type="ECO:0000256" key="1">
    <source>
        <dbReference type="SAM" id="MobiDB-lite"/>
    </source>
</evidence>
<dbReference type="AlphaFoldDB" id="A0A517L7D0"/>
<dbReference type="OrthoDB" id="3363286at2759"/>
<feature type="region of interest" description="Disordered" evidence="1">
    <location>
        <begin position="1"/>
        <end position="21"/>
    </location>
</feature>
<evidence type="ECO:0000313" key="2">
    <source>
        <dbReference type="EMBL" id="QDS71544.1"/>
    </source>
</evidence>